<dbReference type="Proteomes" id="UP000249239">
    <property type="component" value="Unassembled WGS sequence"/>
</dbReference>
<gene>
    <name evidence="1" type="ORF">LX69_00144</name>
</gene>
<dbReference type="InterPro" id="IPR037914">
    <property type="entry name" value="SpoVT-AbrB_sf"/>
</dbReference>
<protein>
    <recommendedName>
        <fullName evidence="3">SpoVT-AbrB domain-containing protein</fullName>
    </recommendedName>
</protein>
<accession>A0A2W7QFK7</accession>
<evidence type="ECO:0000313" key="1">
    <source>
        <dbReference type="EMBL" id="PZX20719.1"/>
    </source>
</evidence>
<proteinExistence type="predicted"/>
<reference evidence="1 2" key="1">
    <citation type="submission" date="2018-06" db="EMBL/GenBank/DDBJ databases">
        <title>Genomic Encyclopedia of Archaeal and Bacterial Type Strains, Phase II (KMG-II): from individual species to whole genera.</title>
        <authorList>
            <person name="Goeker M."/>
        </authorList>
    </citation>
    <scope>NUCLEOTIDE SEQUENCE [LARGE SCALE GENOMIC DNA]</scope>
    <source>
        <strain evidence="1 2">DSM 6779</strain>
    </source>
</reference>
<keyword evidence="2" id="KW-1185">Reference proteome</keyword>
<comment type="caution">
    <text evidence="1">The sequence shown here is derived from an EMBL/GenBank/DDBJ whole genome shotgun (WGS) entry which is preliminary data.</text>
</comment>
<evidence type="ECO:0000313" key="2">
    <source>
        <dbReference type="Proteomes" id="UP000249239"/>
    </source>
</evidence>
<dbReference type="SUPFAM" id="SSF89447">
    <property type="entry name" value="AbrB/MazE/MraZ-like"/>
    <property type="match status" value="1"/>
</dbReference>
<sequence>MRELSQIIMKAQIVKVGKNKAIVLPRSVHHLFNEGESVSVTLVGTSLVIEHAPVLKNRCRLLTDDVSEDILTDLSNELQSLEG</sequence>
<dbReference type="EMBL" id="QKZK01000001">
    <property type="protein sequence ID" value="PZX20719.1"/>
    <property type="molecule type" value="Genomic_DNA"/>
</dbReference>
<organism evidence="1 2">
    <name type="scientific">Breznakibacter xylanolyticus</name>
    <dbReference type="NCBI Taxonomy" id="990"/>
    <lineage>
        <taxon>Bacteria</taxon>
        <taxon>Pseudomonadati</taxon>
        <taxon>Bacteroidota</taxon>
        <taxon>Bacteroidia</taxon>
        <taxon>Marinilabiliales</taxon>
        <taxon>Marinilabiliaceae</taxon>
        <taxon>Breznakibacter</taxon>
    </lineage>
</organism>
<evidence type="ECO:0008006" key="3">
    <source>
        <dbReference type="Google" id="ProtNLM"/>
    </source>
</evidence>
<dbReference type="AlphaFoldDB" id="A0A2W7QFK7"/>
<name>A0A2W7QFK7_9BACT</name>